<dbReference type="PANTHER" id="PTHR21724">
    <property type="entry name" value="SHKT DOMAIN-CONTAINING PROTEIN"/>
    <property type="match status" value="1"/>
</dbReference>
<reference evidence="5" key="1">
    <citation type="submission" date="2022-11" db="UniProtKB">
        <authorList>
            <consortium name="WormBaseParasite"/>
        </authorList>
    </citation>
    <scope>IDENTIFICATION</scope>
</reference>
<comment type="caution">
    <text evidence="1">Lacks conserved residue(s) required for the propagation of feature annotation.</text>
</comment>
<dbReference type="SMART" id="SM00254">
    <property type="entry name" value="ShKT"/>
    <property type="match status" value="3"/>
</dbReference>
<proteinExistence type="predicted"/>
<evidence type="ECO:0000313" key="5">
    <source>
        <dbReference type="WBParaSite" id="ACRNAN_scaffold10737.g8375.t1"/>
    </source>
</evidence>
<dbReference type="Gene3D" id="1.10.10.1940">
    <property type="match status" value="1"/>
</dbReference>
<evidence type="ECO:0000313" key="4">
    <source>
        <dbReference type="Proteomes" id="UP000887540"/>
    </source>
</evidence>
<name>A0A914CH02_9BILA</name>
<protein>
    <submittedName>
        <fullName evidence="5">ShKT domain-containing protein</fullName>
    </submittedName>
</protein>
<organism evidence="4 5">
    <name type="scientific">Acrobeloides nanus</name>
    <dbReference type="NCBI Taxonomy" id="290746"/>
    <lineage>
        <taxon>Eukaryota</taxon>
        <taxon>Metazoa</taxon>
        <taxon>Ecdysozoa</taxon>
        <taxon>Nematoda</taxon>
        <taxon>Chromadorea</taxon>
        <taxon>Rhabditida</taxon>
        <taxon>Tylenchina</taxon>
        <taxon>Cephalobomorpha</taxon>
        <taxon>Cephaloboidea</taxon>
        <taxon>Cephalobidae</taxon>
        <taxon>Acrobeloides</taxon>
    </lineage>
</organism>
<dbReference type="Proteomes" id="UP000887540">
    <property type="component" value="Unplaced"/>
</dbReference>
<keyword evidence="2" id="KW-0732">Signal</keyword>
<feature type="signal peptide" evidence="2">
    <location>
        <begin position="1"/>
        <end position="21"/>
    </location>
</feature>
<evidence type="ECO:0000259" key="3">
    <source>
        <dbReference type="PROSITE" id="PS51670"/>
    </source>
</evidence>
<accession>A0A914CH02</accession>
<keyword evidence="4" id="KW-1185">Reference proteome</keyword>
<evidence type="ECO:0000256" key="1">
    <source>
        <dbReference type="PROSITE-ProRule" id="PRU01005"/>
    </source>
</evidence>
<dbReference type="Pfam" id="PF01549">
    <property type="entry name" value="ShK"/>
    <property type="match status" value="3"/>
</dbReference>
<feature type="chain" id="PRO_5038093530" evidence="2">
    <location>
        <begin position="22"/>
        <end position="197"/>
    </location>
</feature>
<sequence>MYKLILVVFLGVLYNSLTVEAQVFSPCPHSTEYVCDDQLDTDSVCLVIFNGSNPNNGTIDPKCQNSTYTTAAAQCPYTCGACCLTGAYNCQNAPAPNPFNCAVLTKTQCEQASAQAELAQYCPATCGLCQYGSCVDLIDCTGLSGGCFDPSTQAFMYANCARTCGCVNSNATSPIASCASDNAKYVLEFFGKEEKSV</sequence>
<dbReference type="WBParaSite" id="ACRNAN_scaffold10737.g8375.t1">
    <property type="protein sequence ID" value="ACRNAN_scaffold10737.g8375.t1"/>
    <property type="gene ID" value="ACRNAN_scaffold10737.g8375"/>
</dbReference>
<dbReference type="PROSITE" id="PS51670">
    <property type="entry name" value="SHKT"/>
    <property type="match status" value="1"/>
</dbReference>
<dbReference type="InterPro" id="IPR003582">
    <property type="entry name" value="ShKT_dom"/>
</dbReference>
<feature type="domain" description="ShKT" evidence="3">
    <location>
        <begin position="90"/>
        <end position="129"/>
    </location>
</feature>
<dbReference type="AlphaFoldDB" id="A0A914CH02"/>
<evidence type="ECO:0000256" key="2">
    <source>
        <dbReference type="SAM" id="SignalP"/>
    </source>
</evidence>
<dbReference type="PANTHER" id="PTHR21724:SF0">
    <property type="entry name" value="SHKT DOMAIN-CONTAINING PROTEIN"/>
    <property type="match status" value="1"/>
</dbReference>